<evidence type="ECO:0000256" key="2">
    <source>
        <dbReference type="ARBA" id="ARBA00022605"/>
    </source>
</evidence>
<dbReference type="InterPro" id="IPR011529">
    <property type="entry name" value="Glu_5kinase"/>
</dbReference>
<comment type="caution">
    <text evidence="8">Lacks conserved residue(s) required for the propagation of feature annotation.</text>
</comment>
<dbReference type="InterPro" id="IPR036393">
    <property type="entry name" value="AceGlu_kinase-like_sf"/>
</dbReference>
<dbReference type="InterPro" id="IPR001048">
    <property type="entry name" value="Asp/Glu/Uridylate_kinase"/>
</dbReference>
<feature type="binding site" evidence="8">
    <location>
        <begin position="213"/>
        <end position="219"/>
    </location>
    <ligand>
        <name>ATP</name>
        <dbReference type="ChEBI" id="CHEBI:30616"/>
    </ligand>
</feature>
<feature type="binding site" evidence="8">
    <location>
        <position position="55"/>
    </location>
    <ligand>
        <name>substrate</name>
    </ligand>
</feature>
<dbReference type="InterPro" id="IPR019797">
    <property type="entry name" value="Glutamate_5-kinase_CS"/>
</dbReference>
<keyword evidence="5 8" id="KW-0547">Nucleotide-binding</keyword>
<protein>
    <recommendedName>
        <fullName evidence="8">Glutamate 5-kinase</fullName>
        <ecNumber evidence="8">2.7.2.11</ecNumber>
    </recommendedName>
    <alternativeName>
        <fullName evidence="8">Gamma-glutamyl kinase</fullName>
        <shortName evidence="8">GK</shortName>
    </alternativeName>
</protein>
<dbReference type="GO" id="GO:0055129">
    <property type="term" value="P:L-proline biosynthetic process"/>
    <property type="evidence" value="ECO:0007669"/>
    <property type="project" value="UniProtKB-UniRule"/>
</dbReference>
<feature type="domain" description="PUA" evidence="9">
    <location>
        <begin position="279"/>
        <end position="362"/>
    </location>
</feature>
<dbReference type="InterPro" id="IPR005715">
    <property type="entry name" value="Glu_5kinase/COase_Synthase"/>
</dbReference>
<dbReference type="InterPro" id="IPR002478">
    <property type="entry name" value="PUA"/>
</dbReference>
<comment type="subcellular location">
    <subcellularLocation>
        <location evidence="8">Cytoplasm</location>
    </subcellularLocation>
</comment>
<dbReference type="InterPro" id="IPR036974">
    <property type="entry name" value="PUA_sf"/>
</dbReference>
<evidence type="ECO:0000313" key="10">
    <source>
        <dbReference type="EMBL" id="TMM50484.1"/>
    </source>
</evidence>
<dbReference type="Pfam" id="PF00696">
    <property type="entry name" value="AA_kinase"/>
    <property type="match status" value="1"/>
</dbReference>
<dbReference type="SUPFAM" id="SSF53633">
    <property type="entry name" value="Carbamate kinase-like"/>
    <property type="match status" value="1"/>
</dbReference>
<dbReference type="CDD" id="cd04242">
    <property type="entry name" value="AAK_G5K_ProB"/>
    <property type="match status" value="1"/>
</dbReference>
<dbReference type="Proteomes" id="UP000309668">
    <property type="component" value="Unassembled WGS sequence"/>
</dbReference>
<feature type="binding site" evidence="8">
    <location>
        <position position="154"/>
    </location>
    <ligand>
        <name>substrate</name>
    </ligand>
</feature>
<evidence type="ECO:0000256" key="5">
    <source>
        <dbReference type="ARBA" id="ARBA00022741"/>
    </source>
</evidence>
<comment type="function">
    <text evidence="8">Catalyzes the transfer of a phosphate group to glutamate to form L-glutamate 5-phosphate.</text>
</comment>
<keyword evidence="11" id="KW-1185">Reference proteome</keyword>
<dbReference type="Gene3D" id="2.30.130.10">
    <property type="entry name" value="PUA domain"/>
    <property type="match status" value="1"/>
</dbReference>
<feature type="binding site" evidence="8">
    <location>
        <position position="142"/>
    </location>
    <ligand>
        <name>substrate</name>
    </ligand>
</feature>
<evidence type="ECO:0000256" key="8">
    <source>
        <dbReference type="HAMAP-Rule" id="MF_00456"/>
    </source>
</evidence>
<name>A0A5S3PAD9_9SPHN</name>
<dbReference type="PANTHER" id="PTHR43654">
    <property type="entry name" value="GLUTAMATE 5-KINASE"/>
    <property type="match status" value="1"/>
</dbReference>
<keyword evidence="7 8" id="KW-0067">ATP-binding</keyword>
<comment type="similarity">
    <text evidence="8">Belongs to the glutamate 5-kinase family.</text>
</comment>
<dbReference type="PANTHER" id="PTHR43654:SF3">
    <property type="entry name" value="GLUTAMATE 5-KINASE"/>
    <property type="match status" value="1"/>
</dbReference>
<evidence type="ECO:0000256" key="3">
    <source>
        <dbReference type="ARBA" id="ARBA00022650"/>
    </source>
</evidence>
<dbReference type="PROSITE" id="PS00902">
    <property type="entry name" value="GLUTAMATE_5_KINASE"/>
    <property type="match status" value="1"/>
</dbReference>
<dbReference type="InterPro" id="IPR041739">
    <property type="entry name" value="G5K_ProB"/>
</dbReference>
<dbReference type="GO" id="GO:0004349">
    <property type="term" value="F:glutamate 5-kinase activity"/>
    <property type="evidence" value="ECO:0007669"/>
    <property type="project" value="UniProtKB-UniRule"/>
</dbReference>
<dbReference type="GO" id="GO:0005829">
    <property type="term" value="C:cytosol"/>
    <property type="evidence" value="ECO:0007669"/>
    <property type="project" value="TreeGrafter"/>
</dbReference>
<keyword evidence="4 8" id="KW-0808">Transferase</keyword>
<evidence type="ECO:0000256" key="4">
    <source>
        <dbReference type="ARBA" id="ARBA00022679"/>
    </source>
</evidence>
<dbReference type="EC" id="2.7.2.11" evidence="8"/>
<keyword evidence="1 8" id="KW-0963">Cytoplasm</keyword>
<feature type="binding site" evidence="8">
    <location>
        <position position="14"/>
    </location>
    <ligand>
        <name>ATP</name>
        <dbReference type="ChEBI" id="CHEBI:30616"/>
    </ligand>
</feature>
<gene>
    <name evidence="8 10" type="primary">proB</name>
    <name evidence="10" type="ORF">FEV51_02495</name>
</gene>
<keyword evidence="6 8" id="KW-0418">Kinase</keyword>
<dbReference type="SMART" id="SM00359">
    <property type="entry name" value="PUA"/>
    <property type="match status" value="1"/>
</dbReference>
<dbReference type="GO" id="GO:0003723">
    <property type="term" value="F:RNA binding"/>
    <property type="evidence" value="ECO:0007669"/>
    <property type="project" value="InterPro"/>
</dbReference>
<dbReference type="CDD" id="cd21157">
    <property type="entry name" value="PUA_G5K"/>
    <property type="match status" value="1"/>
</dbReference>
<reference evidence="10 11" key="1">
    <citation type="submission" date="2019-05" db="EMBL/GenBank/DDBJ databases">
        <title>Erythrobacter marisflavi sp. nov., isolated from isolated from water of an estuary environment.</title>
        <authorList>
            <person name="Yoon J.-H."/>
        </authorList>
    </citation>
    <scope>NUCLEOTIDE SEQUENCE [LARGE SCALE GENOMIC DNA]</scope>
    <source>
        <strain evidence="10 11">KEM-5</strain>
    </source>
</reference>
<dbReference type="PRINTS" id="PR00474">
    <property type="entry name" value="GLU5KINASE"/>
</dbReference>
<evidence type="ECO:0000259" key="9">
    <source>
        <dbReference type="SMART" id="SM00359"/>
    </source>
</evidence>
<proteinExistence type="inferred from homology"/>
<dbReference type="Gene3D" id="3.40.1160.10">
    <property type="entry name" value="Acetylglutamate kinase-like"/>
    <property type="match status" value="2"/>
</dbReference>
<accession>A0A5S3PAD9</accession>
<comment type="caution">
    <text evidence="10">The sequence shown here is derived from an EMBL/GenBank/DDBJ whole genome shotgun (WGS) entry which is preliminary data.</text>
</comment>
<dbReference type="HAMAP" id="MF_00456">
    <property type="entry name" value="ProB"/>
    <property type="match status" value="1"/>
</dbReference>
<keyword evidence="3 8" id="KW-0641">Proline biosynthesis</keyword>
<evidence type="ECO:0000256" key="6">
    <source>
        <dbReference type="ARBA" id="ARBA00022777"/>
    </source>
</evidence>
<comment type="pathway">
    <text evidence="8">Amino-acid biosynthesis; L-proline biosynthesis; L-glutamate 5-semialdehyde from L-glutamate: step 1/2.</text>
</comment>
<evidence type="ECO:0000256" key="1">
    <source>
        <dbReference type="ARBA" id="ARBA00022490"/>
    </source>
</evidence>
<dbReference type="FunFam" id="3.40.1160.10:FF:000006">
    <property type="entry name" value="Glutamate 5-kinase"/>
    <property type="match status" value="1"/>
</dbReference>
<evidence type="ECO:0000256" key="7">
    <source>
        <dbReference type="ARBA" id="ARBA00022840"/>
    </source>
</evidence>
<evidence type="ECO:0000313" key="11">
    <source>
        <dbReference type="Proteomes" id="UP000309668"/>
    </source>
</evidence>
<organism evidence="10 11">
    <name type="scientific">Qipengyuania marisflavi</name>
    <dbReference type="NCBI Taxonomy" id="2486356"/>
    <lineage>
        <taxon>Bacteria</taxon>
        <taxon>Pseudomonadati</taxon>
        <taxon>Pseudomonadota</taxon>
        <taxon>Alphaproteobacteria</taxon>
        <taxon>Sphingomonadales</taxon>
        <taxon>Erythrobacteraceae</taxon>
        <taxon>Qipengyuania</taxon>
    </lineage>
</organism>
<dbReference type="Pfam" id="PF01472">
    <property type="entry name" value="PUA"/>
    <property type="match status" value="1"/>
</dbReference>
<dbReference type="AlphaFoldDB" id="A0A5S3PAD9"/>
<dbReference type="InterPro" id="IPR015947">
    <property type="entry name" value="PUA-like_sf"/>
</dbReference>
<sequence>MLDTETEARSIVVKIGSALLANADLLTPRFGFIQRLLEDVTRLRSQGYNVILCSSGAVALGLRIVGETPESAGVSDKQAAAACGMPLLLNAYKQVGHEYGFEIAQVLLTLGDFEHHRRFLNTRNTVHRLLEAGVVPIVNENDSITTEEIRVGDNDRLAAKVAQMIGANDLIILTCVDGLYDRNPDEPGAVLVEEVEDVSVYMEATIGMSALGSGGMTTKLKAANMAQEAGCTTYIANGEADRPLSSVLNGERRCTKCLPHPNPLSGKDSWIANRLQMAGSLEISGKVAAALAGGKRSLMREDVVSMDGDFTRGDVLHLYDCDGVELARGLSDFTSEEIRVMISNPDTLADQLLGYKTKGEIIRSNNLVLLDNRHLLWAAPEAMTPGG</sequence>
<dbReference type="UniPathway" id="UPA00098">
    <property type="reaction ID" value="UER00359"/>
</dbReference>
<dbReference type="NCBIfam" id="TIGR01027">
    <property type="entry name" value="proB"/>
    <property type="match status" value="1"/>
</dbReference>
<dbReference type="PROSITE" id="PS50890">
    <property type="entry name" value="PUA"/>
    <property type="match status" value="1"/>
</dbReference>
<dbReference type="EMBL" id="VCAO01000001">
    <property type="protein sequence ID" value="TMM50484.1"/>
    <property type="molecule type" value="Genomic_DNA"/>
</dbReference>
<dbReference type="OrthoDB" id="9804434at2"/>
<comment type="catalytic activity">
    <reaction evidence="8">
        <text>L-glutamate + ATP = L-glutamyl 5-phosphate + ADP</text>
        <dbReference type="Rhea" id="RHEA:14877"/>
        <dbReference type="ChEBI" id="CHEBI:29985"/>
        <dbReference type="ChEBI" id="CHEBI:30616"/>
        <dbReference type="ChEBI" id="CHEBI:58274"/>
        <dbReference type="ChEBI" id="CHEBI:456216"/>
        <dbReference type="EC" id="2.7.2.11"/>
    </reaction>
</comment>
<keyword evidence="2 8" id="KW-0028">Amino-acid biosynthesis</keyword>
<dbReference type="PIRSF" id="PIRSF000729">
    <property type="entry name" value="GK"/>
    <property type="match status" value="1"/>
</dbReference>
<dbReference type="GO" id="GO:0005524">
    <property type="term" value="F:ATP binding"/>
    <property type="evidence" value="ECO:0007669"/>
    <property type="project" value="UniProtKB-KW"/>
</dbReference>
<dbReference type="InterPro" id="IPR001057">
    <property type="entry name" value="Glu/AcGlu_kinase"/>
</dbReference>
<dbReference type="SUPFAM" id="SSF88697">
    <property type="entry name" value="PUA domain-like"/>
    <property type="match status" value="1"/>
</dbReference>